<dbReference type="InterPro" id="IPR029063">
    <property type="entry name" value="SAM-dependent_MTases_sf"/>
</dbReference>
<feature type="domain" description="SAM-dependent methyltransferase TRM5/TYW2-type" evidence="10">
    <location>
        <begin position="161"/>
        <end position="503"/>
    </location>
</feature>
<evidence type="ECO:0000256" key="7">
    <source>
        <dbReference type="ARBA" id="ARBA00049400"/>
    </source>
</evidence>
<feature type="region of interest" description="Disordered" evidence="8">
    <location>
        <begin position="510"/>
        <end position="544"/>
    </location>
</feature>
<dbReference type="PROSITE" id="PS51684">
    <property type="entry name" value="SAM_MT_TRM5_TYW2"/>
    <property type="match status" value="1"/>
</dbReference>
<dbReference type="PANTHER" id="PTHR23245">
    <property type="entry name" value="TRNA METHYLTRANSFERASE"/>
    <property type="match status" value="1"/>
</dbReference>
<dbReference type="PANTHER" id="PTHR23245:SF25">
    <property type="entry name" value="TRNA WYBUTOSINE-SYNTHESIZING PROTEIN 2 HOMOLOG"/>
    <property type="match status" value="1"/>
</dbReference>
<keyword evidence="4" id="KW-0808">Transferase</keyword>
<dbReference type="Gene3D" id="6.10.140.1470">
    <property type="match status" value="1"/>
</dbReference>
<dbReference type="Pfam" id="PF02475">
    <property type="entry name" value="TRM5-TYW2_MTfase"/>
    <property type="match status" value="1"/>
</dbReference>
<evidence type="ECO:0000256" key="4">
    <source>
        <dbReference type="ARBA" id="ARBA00022679"/>
    </source>
</evidence>
<dbReference type="InterPro" id="IPR056743">
    <property type="entry name" value="TRM5-TYW2-like_MTfase"/>
</dbReference>
<dbReference type="EMBL" id="BSDZ01000078">
    <property type="protein sequence ID" value="GLI67646.1"/>
    <property type="molecule type" value="Genomic_DNA"/>
</dbReference>
<dbReference type="InterPro" id="IPR003347">
    <property type="entry name" value="JmjC_dom"/>
</dbReference>
<evidence type="ECO:0000313" key="12">
    <source>
        <dbReference type="Proteomes" id="UP001165090"/>
    </source>
</evidence>
<feature type="domain" description="JmjC" evidence="9">
    <location>
        <begin position="786"/>
        <end position="942"/>
    </location>
</feature>
<evidence type="ECO:0000256" key="1">
    <source>
        <dbReference type="ARBA" id="ARBA00004797"/>
    </source>
</evidence>
<dbReference type="InterPro" id="IPR041667">
    <property type="entry name" value="Cupin_8"/>
</dbReference>
<comment type="similarity">
    <text evidence="2">Belongs to the JARID1 histone demethylase family.</text>
</comment>
<evidence type="ECO:0000313" key="11">
    <source>
        <dbReference type="EMBL" id="GLI67646.1"/>
    </source>
</evidence>
<keyword evidence="5" id="KW-0949">S-adenosyl-L-methionine</keyword>
<dbReference type="Pfam" id="PF13621">
    <property type="entry name" value="Cupin_8"/>
    <property type="match status" value="1"/>
</dbReference>
<dbReference type="EC" id="2.5.1.114" evidence="3"/>
<feature type="compositionally biased region" description="Low complexity" evidence="8">
    <location>
        <begin position="283"/>
        <end position="294"/>
    </location>
</feature>
<dbReference type="Gene3D" id="3.40.50.150">
    <property type="entry name" value="Vaccinia Virus protein VP39"/>
    <property type="match status" value="1"/>
</dbReference>
<dbReference type="Gene3D" id="2.60.120.650">
    <property type="entry name" value="Cupin"/>
    <property type="match status" value="1"/>
</dbReference>
<comment type="catalytic activity">
    <reaction evidence="7">
        <text>4-demethylwyosine(37) in tRNA(Phe) + S-adenosyl-L-methionine = 4-demethyl-7-[(3S)-3-amino-3-carboxypropyl]wyosine(37) in tRNA(Phe) + S-methyl-5'-thioadenosine + H(+)</text>
        <dbReference type="Rhea" id="RHEA:36355"/>
        <dbReference type="Rhea" id="RHEA-COMP:10164"/>
        <dbReference type="Rhea" id="RHEA-COMP:10378"/>
        <dbReference type="ChEBI" id="CHEBI:15378"/>
        <dbReference type="ChEBI" id="CHEBI:17509"/>
        <dbReference type="ChEBI" id="CHEBI:59789"/>
        <dbReference type="ChEBI" id="CHEBI:64315"/>
        <dbReference type="ChEBI" id="CHEBI:73550"/>
        <dbReference type="EC" id="2.5.1.114"/>
    </reaction>
</comment>
<dbReference type="SMART" id="SM00558">
    <property type="entry name" value="JmjC"/>
    <property type="match status" value="1"/>
</dbReference>
<protein>
    <recommendedName>
        <fullName evidence="3">tRNA(Phe) (4-demethylwyosine(37)-C(7)) aminocarboxypropyltransferase</fullName>
        <ecNumber evidence="3">2.5.1.114</ecNumber>
    </recommendedName>
</protein>
<evidence type="ECO:0000259" key="10">
    <source>
        <dbReference type="PROSITE" id="PS51684"/>
    </source>
</evidence>
<evidence type="ECO:0000259" key="9">
    <source>
        <dbReference type="PROSITE" id="PS51184"/>
    </source>
</evidence>
<sequence>DGDDGGADDIANDGLDAVAASISKGRAAQRVLLPITDDAVTVLAMAVAAQTPAAGGGGAKSEMTALLERTGAQLLRTPLPSSKKAPISPAQRLRDSVAALLRIATDIPVIATETKTAAPAVPLLNVPGALVSELLADLPSRWERLGDLVLLPAGSLAHQGWVTALAAVAAVKGEAAVTAVGPDVLLPLWRVVAEALGVKRLARQAAVANTGTRDSRAVLLLGADGWVSHREGGVTFHLDVTRCMFSSGNVTERTRMGWGRGLRGAPLGMLPSPPSPPSPPLASAPASASASASAPPAAAAPVGGGCGGRPGWAAGETIVDLYCGIGYYTVPLLVVAGAAKVYACEWNPHAQEALTRNLQQPPLPAAAAAIAAALSATGVPATEAAAAAAAPVSSRCEVLAGDCRLRAPAGVADRVLLGLLPSSRGGWEAAIRALRPCVGGWLHLHHNVTDSEEAQWLSDTMDELRRLAVAAGRDWQLRLHHVEKVKWYAPRILHIVMDIECRPLAAAALSSGMSQSNDPDPDPDPGPGPGPGRHPATGTSRHGVGTVTVTVTDSSAITTVCNAGAIGTANTATDATRSPTTESSLASENGLAAAPRWYEQPYDVLPHVRRVRGVQTREAFERDISPGRKPVILEGQNLGPAPGVWTPEYLMNLPAAKSTLVSVHVSREPHGRLDFVNKNFAFRIMTLAELVARMTGVTPTTTTTTATANNSNNNNGNNNNNNGNNDNAATTTTTSAAGAVTAEAIRGVDGPRRGEAGSGWPELVPRGEQYGDGPEVLYLRSIGGNPRREPANLAASFPSLAPDLTLPPLFDPARLHSSVLRMSSPDLVLWTHYDVMDNLLVQVRGNKRVLLWPPACHDALHVEGSSSPITRLHCPDLRQYPRFADCPAPLVADLGPGDVLFLPSLWFHNVTTIGSEMSISVNVFWRHLAPEFYHRKDLYGNRDLVQAEEADRAVDQALAQLTALPSHYREFYGARLLGKLRRQLGLK</sequence>
<reference evidence="11 12" key="1">
    <citation type="journal article" date="2023" name="IScience">
        <title>Expanded male sex-determining region conserved during the evolution of homothallism in the green alga Volvox.</title>
        <authorList>
            <person name="Yamamoto K."/>
            <person name="Matsuzaki R."/>
            <person name="Mahakham W."/>
            <person name="Heman W."/>
            <person name="Sekimoto H."/>
            <person name="Kawachi M."/>
            <person name="Minakuchi Y."/>
            <person name="Toyoda A."/>
            <person name="Nozaki H."/>
        </authorList>
    </citation>
    <scope>NUCLEOTIDE SEQUENCE [LARGE SCALE GENOMIC DNA]</scope>
    <source>
        <strain evidence="11 12">NIES-4468</strain>
    </source>
</reference>
<evidence type="ECO:0000256" key="3">
    <source>
        <dbReference type="ARBA" id="ARBA00012265"/>
    </source>
</evidence>
<evidence type="ECO:0000256" key="5">
    <source>
        <dbReference type="ARBA" id="ARBA00022691"/>
    </source>
</evidence>
<dbReference type="SUPFAM" id="SSF51197">
    <property type="entry name" value="Clavaminate synthase-like"/>
    <property type="match status" value="1"/>
</dbReference>
<feature type="compositionally biased region" description="Low complexity" evidence="8">
    <location>
        <begin position="701"/>
        <end position="742"/>
    </location>
</feature>
<organism evidence="11 12">
    <name type="scientific">Volvox africanus</name>
    <dbReference type="NCBI Taxonomy" id="51714"/>
    <lineage>
        <taxon>Eukaryota</taxon>
        <taxon>Viridiplantae</taxon>
        <taxon>Chlorophyta</taxon>
        <taxon>core chlorophytes</taxon>
        <taxon>Chlorophyceae</taxon>
        <taxon>CS clade</taxon>
        <taxon>Chlamydomonadales</taxon>
        <taxon>Volvocaceae</taxon>
        <taxon>Volvox</taxon>
    </lineage>
</organism>
<keyword evidence="6" id="KW-0819">tRNA processing</keyword>
<dbReference type="InterPro" id="IPR030382">
    <property type="entry name" value="MeTrfase_TRM5/TYW2"/>
</dbReference>
<feature type="region of interest" description="Disordered" evidence="8">
    <location>
        <begin position="265"/>
        <end position="294"/>
    </location>
</feature>
<feature type="compositionally biased region" description="Pro residues" evidence="8">
    <location>
        <begin position="271"/>
        <end position="282"/>
    </location>
</feature>
<feature type="region of interest" description="Disordered" evidence="8">
    <location>
        <begin position="701"/>
        <end position="768"/>
    </location>
</feature>
<keyword evidence="12" id="KW-1185">Reference proteome</keyword>
<comment type="pathway">
    <text evidence="1">tRNA modification; wybutosine-tRNA(Phe) biosynthesis.</text>
</comment>
<name>A0ABQ5SDC2_9CHLO</name>
<dbReference type="CDD" id="cd02440">
    <property type="entry name" value="AdoMet_MTases"/>
    <property type="match status" value="1"/>
</dbReference>
<evidence type="ECO:0000256" key="8">
    <source>
        <dbReference type="SAM" id="MobiDB-lite"/>
    </source>
</evidence>
<evidence type="ECO:0000256" key="6">
    <source>
        <dbReference type="ARBA" id="ARBA00022694"/>
    </source>
</evidence>
<gene>
    <name evidence="11" type="ORF">VaNZ11_011895</name>
</gene>
<dbReference type="SUPFAM" id="SSF53335">
    <property type="entry name" value="S-adenosyl-L-methionine-dependent methyltransferases"/>
    <property type="match status" value="1"/>
</dbReference>
<evidence type="ECO:0000256" key="2">
    <source>
        <dbReference type="ARBA" id="ARBA00006801"/>
    </source>
</evidence>
<comment type="caution">
    <text evidence="11">The sequence shown here is derived from an EMBL/GenBank/DDBJ whole genome shotgun (WGS) entry which is preliminary data.</text>
</comment>
<feature type="non-terminal residue" evidence="11">
    <location>
        <position position="1"/>
    </location>
</feature>
<dbReference type="Proteomes" id="UP001165090">
    <property type="component" value="Unassembled WGS sequence"/>
</dbReference>
<accession>A0ABQ5SDC2</accession>
<dbReference type="PROSITE" id="PS51184">
    <property type="entry name" value="JMJC"/>
    <property type="match status" value="1"/>
</dbReference>
<proteinExistence type="inferred from homology"/>